<feature type="transmembrane region" description="Helical" evidence="7">
    <location>
        <begin position="248"/>
        <end position="271"/>
    </location>
</feature>
<keyword evidence="11" id="KW-1185">Reference proteome</keyword>
<dbReference type="Pfam" id="PF00528">
    <property type="entry name" value="BPD_transp_1"/>
    <property type="match status" value="1"/>
</dbReference>
<dbReference type="GO" id="GO:0055085">
    <property type="term" value="P:transmembrane transport"/>
    <property type="evidence" value="ECO:0007669"/>
    <property type="project" value="InterPro"/>
</dbReference>
<evidence type="ECO:0000256" key="6">
    <source>
        <dbReference type="ARBA" id="ARBA00023136"/>
    </source>
</evidence>
<dbReference type="EMBL" id="JADOUA010000001">
    <property type="protein sequence ID" value="MBG6090431.1"/>
    <property type="molecule type" value="Genomic_DNA"/>
</dbReference>
<feature type="transmembrane region" description="Helical" evidence="7">
    <location>
        <begin position="96"/>
        <end position="116"/>
    </location>
</feature>
<accession>A0A931DMQ8</accession>
<dbReference type="Gene3D" id="1.10.3720.10">
    <property type="entry name" value="MetI-like"/>
    <property type="match status" value="1"/>
</dbReference>
<organism evidence="10 11">
    <name type="scientific">Actinomadura viridis</name>
    <dbReference type="NCBI Taxonomy" id="58110"/>
    <lineage>
        <taxon>Bacteria</taxon>
        <taxon>Bacillati</taxon>
        <taxon>Actinomycetota</taxon>
        <taxon>Actinomycetes</taxon>
        <taxon>Streptosporangiales</taxon>
        <taxon>Thermomonosporaceae</taxon>
        <taxon>Actinomadura</taxon>
    </lineage>
</organism>
<dbReference type="RefSeq" id="WP_197012897.1">
    <property type="nucleotide sequence ID" value="NZ_BAABES010000016.1"/>
</dbReference>
<evidence type="ECO:0000313" key="10">
    <source>
        <dbReference type="EMBL" id="MBG6090431.1"/>
    </source>
</evidence>
<evidence type="ECO:0000256" key="5">
    <source>
        <dbReference type="ARBA" id="ARBA00022989"/>
    </source>
</evidence>
<evidence type="ECO:0000256" key="2">
    <source>
        <dbReference type="ARBA" id="ARBA00022448"/>
    </source>
</evidence>
<feature type="transmembrane region" description="Helical" evidence="7">
    <location>
        <begin position="206"/>
        <end position="228"/>
    </location>
</feature>
<dbReference type="PANTHER" id="PTHR30151">
    <property type="entry name" value="ALKANE SULFONATE ABC TRANSPORTER-RELATED, MEMBRANE SUBUNIT"/>
    <property type="match status" value="1"/>
</dbReference>
<dbReference type="AlphaFoldDB" id="A0A931DMQ8"/>
<evidence type="ECO:0000313" key="11">
    <source>
        <dbReference type="Proteomes" id="UP000614047"/>
    </source>
</evidence>
<dbReference type="InterPro" id="IPR000515">
    <property type="entry name" value="MetI-like"/>
</dbReference>
<keyword evidence="4 7" id="KW-0812">Transmembrane</keyword>
<keyword evidence="6 7" id="KW-0472">Membrane</keyword>
<feature type="region of interest" description="Disordered" evidence="8">
    <location>
        <begin position="1"/>
        <end position="23"/>
    </location>
</feature>
<comment type="subcellular location">
    <subcellularLocation>
        <location evidence="1 7">Cell membrane</location>
        <topology evidence="1 7">Multi-pass membrane protein</topology>
    </subcellularLocation>
</comment>
<dbReference type="Proteomes" id="UP000614047">
    <property type="component" value="Unassembled WGS sequence"/>
</dbReference>
<evidence type="ECO:0000256" key="3">
    <source>
        <dbReference type="ARBA" id="ARBA00022475"/>
    </source>
</evidence>
<evidence type="ECO:0000259" key="9">
    <source>
        <dbReference type="PROSITE" id="PS50928"/>
    </source>
</evidence>
<sequence length="280" mass="29502">MTAPQTPTAPAAPTGTRPVRPVPGRARPLGNVNVQAGVLGVAILAGTLLLWYLAAEHEWVSPLLIAPPQEVFASLGDMVASGALWPNVYATAFETVVGLACAAVLAFVLAVAFTFSEAVHKAVYPYLVVIQTFPKVAIAPMVIAGFGYGLAPKAFLAALLAFFPLLVNAMVGLASVGEDQYNLFRSVRAGRWQILFKLRIPHAVSYILPALNTAAVLALIGAIVAEFVSAREGLGFAIQAATQNGSIAATYALLIVMGFFGVAIWLTMAVLNRLLARYRA</sequence>
<dbReference type="PROSITE" id="PS50928">
    <property type="entry name" value="ABC_TM1"/>
    <property type="match status" value="1"/>
</dbReference>
<reference evidence="10" key="1">
    <citation type="submission" date="2020-11" db="EMBL/GenBank/DDBJ databases">
        <title>Sequencing the genomes of 1000 actinobacteria strains.</title>
        <authorList>
            <person name="Klenk H.-P."/>
        </authorList>
    </citation>
    <scope>NUCLEOTIDE SEQUENCE</scope>
    <source>
        <strain evidence="10">DSM 43175</strain>
    </source>
</reference>
<protein>
    <submittedName>
        <fullName evidence="10">NitT/TauT family transport system permease protein</fullName>
    </submittedName>
</protein>
<proteinExistence type="inferred from homology"/>
<evidence type="ECO:0000256" key="7">
    <source>
        <dbReference type="RuleBase" id="RU363032"/>
    </source>
</evidence>
<keyword evidence="2 7" id="KW-0813">Transport</keyword>
<keyword evidence="5 7" id="KW-1133">Transmembrane helix</keyword>
<dbReference type="PANTHER" id="PTHR30151:SF0">
    <property type="entry name" value="ABC TRANSPORTER PERMEASE PROTEIN MJ0413-RELATED"/>
    <property type="match status" value="1"/>
</dbReference>
<dbReference type="GO" id="GO:0005886">
    <property type="term" value="C:plasma membrane"/>
    <property type="evidence" value="ECO:0007669"/>
    <property type="project" value="UniProtKB-SubCell"/>
</dbReference>
<evidence type="ECO:0000256" key="8">
    <source>
        <dbReference type="SAM" id="MobiDB-lite"/>
    </source>
</evidence>
<feature type="transmembrane region" description="Helical" evidence="7">
    <location>
        <begin position="34"/>
        <end position="54"/>
    </location>
</feature>
<feature type="transmembrane region" description="Helical" evidence="7">
    <location>
        <begin position="123"/>
        <end position="148"/>
    </location>
</feature>
<comment type="caution">
    <text evidence="10">The sequence shown here is derived from an EMBL/GenBank/DDBJ whole genome shotgun (WGS) entry which is preliminary data.</text>
</comment>
<dbReference type="SUPFAM" id="SSF161098">
    <property type="entry name" value="MetI-like"/>
    <property type="match status" value="1"/>
</dbReference>
<evidence type="ECO:0000256" key="1">
    <source>
        <dbReference type="ARBA" id="ARBA00004651"/>
    </source>
</evidence>
<dbReference type="InterPro" id="IPR035906">
    <property type="entry name" value="MetI-like_sf"/>
</dbReference>
<name>A0A931DMQ8_9ACTN</name>
<evidence type="ECO:0000256" key="4">
    <source>
        <dbReference type="ARBA" id="ARBA00022692"/>
    </source>
</evidence>
<feature type="domain" description="ABC transmembrane type-1" evidence="9">
    <location>
        <begin position="88"/>
        <end position="272"/>
    </location>
</feature>
<feature type="transmembrane region" description="Helical" evidence="7">
    <location>
        <begin position="154"/>
        <end position="176"/>
    </location>
</feature>
<keyword evidence="3" id="KW-1003">Cell membrane</keyword>
<comment type="similarity">
    <text evidence="7">Belongs to the binding-protein-dependent transport system permease family.</text>
</comment>
<dbReference type="CDD" id="cd06261">
    <property type="entry name" value="TM_PBP2"/>
    <property type="match status" value="1"/>
</dbReference>
<gene>
    <name evidence="10" type="ORF">IW256_004544</name>
</gene>